<organism evidence="2 3">
    <name type="scientific">Buddleja alternifolia</name>
    <dbReference type="NCBI Taxonomy" id="168488"/>
    <lineage>
        <taxon>Eukaryota</taxon>
        <taxon>Viridiplantae</taxon>
        <taxon>Streptophyta</taxon>
        <taxon>Embryophyta</taxon>
        <taxon>Tracheophyta</taxon>
        <taxon>Spermatophyta</taxon>
        <taxon>Magnoliopsida</taxon>
        <taxon>eudicotyledons</taxon>
        <taxon>Gunneridae</taxon>
        <taxon>Pentapetalae</taxon>
        <taxon>asterids</taxon>
        <taxon>lamiids</taxon>
        <taxon>Lamiales</taxon>
        <taxon>Scrophulariaceae</taxon>
        <taxon>Buddlejeae</taxon>
        <taxon>Buddleja</taxon>
    </lineage>
</organism>
<name>A0AAV6XA36_9LAMI</name>
<feature type="compositionally biased region" description="Basic and acidic residues" evidence="1">
    <location>
        <begin position="199"/>
        <end position="229"/>
    </location>
</feature>
<sequence>MADRTGETYEGNSFPESKEIKYFDTLSDRNYKGDGVTSMKQAIESSIGSKHGSTSLKSDISTEIGLPLSNGSFEMDTRKTRCNNVSTTENGFNTTHDSQHRTESSCSNSLSVILPVSLSNHSFQETLKEGHSFRNYTGSTDSSNSKGFEFDRRSEEPVTASSESGVSAQIARKAISNARAKNGLKISSMVGSHSSSLTKKGDKEISGNSEENIRSCDEHDNHPTSHSVERMTSSEISGESENILPGKGKLLEMNPEVPKKDEETFVAGFDLNEDINDDFIQPVVATILSHNVIHVVAKAGVSRGPPMKPLKFEGGRGWKGSAKTSAFRPTCFYKSLDKKPCIRTQSPKDAQGFTGIDLNVAAIEDEGISSPSIFQDSRSQIDSKQTKNLNFDLNCLYDAANEFTPASPPPESENAPLVDLNLNVNASIGNSSNNFHWLGQDSAIPKQDYNFARSDYLADLSTMQHLANNAHGQKYFMAAPNILQPVQPKLPFLPPHSYPYKGPFHLGTREPLPSSVHFSSTMPYARYSHEHGIFHEIMNPGACPTSIGTPHFMQVVHGQSSSNVTASTPKLDVRTEENFEHMHREAWYANATSMKRKEPEGERSEHYQLGYRQVT</sequence>
<dbReference type="EMBL" id="WHWC01000008">
    <property type="protein sequence ID" value="KAG8378470.1"/>
    <property type="molecule type" value="Genomic_DNA"/>
</dbReference>
<feature type="compositionally biased region" description="Basic and acidic residues" evidence="1">
    <location>
        <begin position="595"/>
        <end position="606"/>
    </location>
</feature>
<reference evidence="2" key="1">
    <citation type="submission" date="2019-10" db="EMBL/GenBank/DDBJ databases">
        <authorList>
            <person name="Zhang R."/>
            <person name="Pan Y."/>
            <person name="Wang J."/>
            <person name="Ma R."/>
            <person name="Yu S."/>
        </authorList>
    </citation>
    <scope>NUCLEOTIDE SEQUENCE</scope>
    <source>
        <strain evidence="2">LA-IB0</strain>
        <tissue evidence="2">Leaf</tissue>
    </source>
</reference>
<dbReference type="Proteomes" id="UP000826271">
    <property type="component" value="Unassembled WGS sequence"/>
</dbReference>
<comment type="caution">
    <text evidence="2">The sequence shown here is derived from an EMBL/GenBank/DDBJ whole genome shotgun (WGS) entry which is preliminary data.</text>
</comment>
<protein>
    <submittedName>
        <fullName evidence="2">Uncharacterized protein</fullName>
    </submittedName>
</protein>
<feature type="region of interest" description="Disordered" evidence="1">
    <location>
        <begin position="186"/>
        <end position="246"/>
    </location>
</feature>
<feature type="region of interest" description="Disordered" evidence="1">
    <location>
        <begin position="133"/>
        <end position="167"/>
    </location>
</feature>
<dbReference type="AlphaFoldDB" id="A0AAV6XA36"/>
<accession>A0AAV6XA36</accession>
<gene>
    <name evidence="2" type="ORF">BUALT_Bualt08G0140500</name>
</gene>
<dbReference type="PANTHER" id="PTHR47292:SF3">
    <property type="entry name" value="PROTEIN WAVE"/>
    <property type="match status" value="1"/>
</dbReference>
<evidence type="ECO:0000256" key="1">
    <source>
        <dbReference type="SAM" id="MobiDB-lite"/>
    </source>
</evidence>
<evidence type="ECO:0000313" key="2">
    <source>
        <dbReference type="EMBL" id="KAG8378470.1"/>
    </source>
</evidence>
<proteinExistence type="predicted"/>
<dbReference type="PANTHER" id="PTHR47292">
    <property type="entry name" value="TRANSCRIPTION ELONGATION FACTOR (TFIIS) FAMILY PROTEIN-RELATED"/>
    <property type="match status" value="1"/>
</dbReference>
<keyword evidence="3" id="KW-1185">Reference proteome</keyword>
<feature type="compositionally biased region" description="Polar residues" evidence="1">
    <location>
        <begin position="189"/>
        <end position="198"/>
    </location>
</feature>
<feature type="compositionally biased region" description="Polar residues" evidence="1">
    <location>
        <begin position="134"/>
        <end position="146"/>
    </location>
</feature>
<evidence type="ECO:0000313" key="3">
    <source>
        <dbReference type="Proteomes" id="UP000826271"/>
    </source>
</evidence>
<feature type="region of interest" description="Disordered" evidence="1">
    <location>
        <begin position="591"/>
        <end position="615"/>
    </location>
</feature>
<feature type="compositionally biased region" description="Polar residues" evidence="1">
    <location>
        <begin position="230"/>
        <end position="240"/>
    </location>
</feature>